<dbReference type="GO" id="GO:1902600">
    <property type="term" value="P:proton transmembrane transport"/>
    <property type="evidence" value="ECO:0007669"/>
    <property type="project" value="UniProtKB-KW"/>
</dbReference>
<evidence type="ECO:0000313" key="12">
    <source>
        <dbReference type="WBParaSite" id="PSAMB.scaffold8733size5861.g31709.t1"/>
    </source>
</evidence>
<evidence type="ECO:0000256" key="5">
    <source>
        <dbReference type="ARBA" id="ARBA00022781"/>
    </source>
</evidence>
<dbReference type="Proteomes" id="UP000887566">
    <property type="component" value="Unplaced"/>
</dbReference>
<evidence type="ECO:0000313" key="10">
    <source>
        <dbReference type="Proteomes" id="UP000887566"/>
    </source>
</evidence>
<dbReference type="Pfam" id="PF10206">
    <property type="entry name" value="WRW"/>
    <property type="match status" value="1"/>
</dbReference>
<dbReference type="AlphaFoldDB" id="A0A914XJS5"/>
<keyword evidence="9" id="KW-0066">ATP synthesis</keyword>
<accession>A0A914XJS5</accession>
<keyword evidence="5" id="KW-0375">Hydrogen ion transport</keyword>
<protein>
    <submittedName>
        <fullName evidence="11 12">ATP synthase subunit f, mitochondrial</fullName>
    </submittedName>
</protein>
<dbReference type="WBParaSite" id="PSAMB.scaffold8733size5861.g31709.t1">
    <property type="protein sequence ID" value="PSAMB.scaffold8733size5861.g31709.t1"/>
    <property type="gene ID" value="PSAMB.scaffold8733size5861.g31709"/>
</dbReference>
<evidence type="ECO:0000256" key="1">
    <source>
        <dbReference type="ARBA" id="ARBA00004325"/>
    </source>
</evidence>
<evidence type="ECO:0000256" key="2">
    <source>
        <dbReference type="ARBA" id="ARBA00005895"/>
    </source>
</evidence>
<comment type="similarity">
    <text evidence="2">Belongs to the ATPase F chain family.</text>
</comment>
<evidence type="ECO:0000256" key="9">
    <source>
        <dbReference type="ARBA" id="ARBA00023310"/>
    </source>
</evidence>
<dbReference type="WBParaSite" id="PSAMB.scaffold8417size6248.g31364.t1">
    <property type="protein sequence ID" value="PSAMB.scaffold8417size6248.g31364.t1"/>
    <property type="gene ID" value="PSAMB.scaffold8417size6248.g31364"/>
</dbReference>
<proteinExistence type="inferred from homology"/>
<evidence type="ECO:0000256" key="4">
    <source>
        <dbReference type="ARBA" id="ARBA00022547"/>
    </source>
</evidence>
<organism evidence="10 11">
    <name type="scientific">Plectus sambesii</name>
    <dbReference type="NCBI Taxonomy" id="2011161"/>
    <lineage>
        <taxon>Eukaryota</taxon>
        <taxon>Metazoa</taxon>
        <taxon>Ecdysozoa</taxon>
        <taxon>Nematoda</taxon>
        <taxon>Chromadorea</taxon>
        <taxon>Plectida</taxon>
        <taxon>Plectina</taxon>
        <taxon>Plectoidea</taxon>
        <taxon>Plectidae</taxon>
        <taxon>Plectus</taxon>
    </lineage>
</organism>
<dbReference type="GO" id="GO:0031966">
    <property type="term" value="C:mitochondrial membrane"/>
    <property type="evidence" value="ECO:0007669"/>
    <property type="project" value="UniProtKB-SubCell"/>
</dbReference>
<name>A0A914XJS5_9BILA</name>
<keyword evidence="4" id="KW-0138">CF(0)</keyword>
<keyword evidence="7" id="KW-0496">Mitochondrion</keyword>
<evidence type="ECO:0000256" key="3">
    <source>
        <dbReference type="ARBA" id="ARBA00022448"/>
    </source>
</evidence>
<evidence type="ECO:0000256" key="7">
    <source>
        <dbReference type="ARBA" id="ARBA00023128"/>
    </source>
</evidence>
<keyword evidence="3" id="KW-0813">Transport</keyword>
<reference evidence="11 12" key="1">
    <citation type="submission" date="2022-11" db="UniProtKB">
        <authorList>
            <consortium name="WormBaseParasite"/>
        </authorList>
    </citation>
    <scope>IDENTIFICATION</scope>
</reference>
<dbReference type="GO" id="GO:0045259">
    <property type="term" value="C:proton-transporting ATP synthase complex"/>
    <property type="evidence" value="ECO:0007669"/>
    <property type="project" value="UniProtKB-KW"/>
</dbReference>
<dbReference type="InterPro" id="IPR019344">
    <property type="entry name" value="F1F0-ATPsyn_F_prd"/>
</dbReference>
<sequence>MQVSRVARGLWVKPTTMQSHTLDTKPPAYIGRTFERAGVWFWNNILYYTRFGLRDARYNPNVHGPYLPSRYYGPKDKTFAEVKVGELPAWLGRRQKGLLPTYRLIARAHARWMQNYAMVRHGGWSHVWQGLFILALLCYIECWPKYRKWQQARYHW</sequence>
<comment type="subcellular location">
    <subcellularLocation>
        <location evidence="1">Mitochondrion membrane</location>
    </subcellularLocation>
</comment>
<evidence type="ECO:0000313" key="11">
    <source>
        <dbReference type="WBParaSite" id="PSAMB.scaffold8417size6248.g31364.t1"/>
    </source>
</evidence>
<evidence type="ECO:0000256" key="8">
    <source>
        <dbReference type="ARBA" id="ARBA00023136"/>
    </source>
</evidence>
<evidence type="ECO:0000256" key="6">
    <source>
        <dbReference type="ARBA" id="ARBA00023065"/>
    </source>
</evidence>
<keyword evidence="8" id="KW-0472">Membrane</keyword>
<keyword evidence="6" id="KW-0406">Ion transport</keyword>
<keyword evidence="10" id="KW-1185">Reference proteome</keyword>
<dbReference type="GO" id="GO:0006754">
    <property type="term" value="P:ATP biosynthetic process"/>
    <property type="evidence" value="ECO:0007669"/>
    <property type="project" value="UniProtKB-KW"/>
</dbReference>